<reference evidence="1" key="2">
    <citation type="submission" date="2019-07" db="EMBL/GenBank/DDBJ databases">
        <authorList>
            <person name="Seetharam A."/>
            <person name="Woodhouse M."/>
            <person name="Cannon E."/>
        </authorList>
    </citation>
    <scope>NUCLEOTIDE SEQUENCE [LARGE SCALE GENOMIC DNA]</scope>
    <source>
        <strain evidence="1">cv. B73</strain>
    </source>
</reference>
<dbReference type="Gramene" id="Zm00001eb109410_T001">
    <property type="protein sequence ID" value="Zm00001eb109410_P001"/>
    <property type="gene ID" value="Zm00001eb109410"/>
</dbReference>
<proteinExistence type="predicted"/>
<dbReference type="AlphaFoldDB" id="A0A804MT07"/>
<keyword evidence="2" id="KW-1185">Reference proteome</keyword>
<dbReference type="Proteomes" id="UP000007305">
    <property type="component" value="Chromosome 2"/>
</dbReference>
<dbReference type="InParanoid" id="A0A804MT07"/>
<reference evidence="1" key="3">
    <citation type="submission" date="2021-05" db="UniProtKB">
        <authorList>
            <consortium name="EnsemblPlants"/>
        </authorList>
    </citation>
    <scope>IDENTIFICATION</scope>
    <source>
        <strain evidence="1">cv. B73</strain>
    </source>
</reference>
<sequence>MGRRLPTVDMNRSFIYVSGIERECRTRPYACYHDPVAMAHIREYTLKLLSEPAVAPVCTRNHSVPSFLFSNGGFSGNL</sequence>
<organism evidence="1 2">
    <name type="scientific">Zea mays</name>
    <name type="common">Maize</name>
    <dbReference type="NCBI Taxonomy" id="4577"/>
    <lineage>
        <taxon>Eukaryota</taxon>
        <taxon>Viridiplantae</taxon>
        <taxon>Streptophyta</taxon>
        <taxon>Embryophyta</taxon>
        <taxon>Tracheophyta</taxon>
        <taxon>Spermatophyta</taxon>
        <taxon>Magnoliopsida</taxon>
        <taxon>Liliopsida</taxon>
        <taxon>Poales</taxon>
        <taxon>Poaceae</taxon>
        <taxon>PACMAD clade</taxon>
        <taxon>Panicoideae</taxon>
        <taxon>Andropogonodae</taxon>
        <taxon>Andropogoneae</taxon>
        <taxon>Tripsacinae</taxon>
        <taxon>Zea</taxon>
    </lineage>
</organism>
<protein>
    <submittedName>
        <fullName evidence="1">Uncharacterized protein</fullName>
    </submittedName>
</protein>
<reference evidence="2" key="1">
    <citation type="submission" date="2015-12" db="EMBL/GenBank/DDBJ databases">
        <title>Update maize B73 reference genome by single molecule sequencing technologies.</title>
        <authorList>
            <consortium name="Maize Genome Sequencing Project"/>
            <person name="Ware D."/>
        </authorList>
    </citation>
    <scope>NUCLEOTIDE SEQUENCE [LARGE SCALE GENOMIC DNA]</scope>
    <source>
        <strain evidence="2">cv. B73</strain>
    </source>
</reference>
<evidence type="ECO:0000313" key="2">
    <source>
        <dbReference type="Proteomes" id="UP000007305"/>
    </source>
</evidence>
<accession>A0A804MT07</accession>
<dbReference type="EnsemblPlants" id="Zm00001eb109410_T001">
    <property type="protein sequence ID" value="Zm00001eb109410_P001"/>
    <property type="gene ID" value="Zm00001eb109410"/>
</dbReference>
<evidence type="ECO:0000313" key="1">
    <source>
        <dbReference type="EnsemblPlants" id="Zm00001eb109410_P001"/>
    </source>
</evidence>
<name>A0A804MT07_MAIZE</name>